<dbReference type="PANTHER" id="PTHR23049">
    <property type="entry name" value="MYOSIN REGULATORY LIGHT CHAIN 2"/>
    <property type="match status" value="1"/>
</dbReference>
<dbReference type="OrthoDB" id="429467at2759"/>
<feature type="domain" description="EF-hand" evidence="3">
    <location>
        <begin position="92"/>
        <end position="127"/>
    </location>
</feature>
<dbReference type="Gene3D" id="1.10.238.10">
    <property type="entry name" value="EF-hand"/>
    <property type="match status" value="2"/>
</dbReference>
<dbReference type="GO" id="GO:0005509">
    <property type="term" value="F:calcium ion binding"/>
    <property type="evidence" value="ECO:0007669"/>
    <property type="project" value="InterPro"/>
</dbReference>
<gene>
    <name evidence="4" type="ORF">BJ508DRAFT_418424</name>
</gene>
<name>A0A3N4HLZ1_ASCIM</name>
<dbReference type="InterPro" id="IPR050403">
    <property type="entry name" value="Myosin_RLC"/>
</dbReference>
<sequence>MATKQPTPNHTSSSLSSLPPAALQSLRQAFTLLDADSDGQISASDLTSMLGQLGEALAPSTLQNTYFPSTLPKPFTLPAFITLLSQAMNGLSEKEDLMQAFEAFDEHDDGVADMGELMEALTTEGERMTREEVERAVSGGFVKRRGLKQLGRGGGEGEVFEYGRWVGMVAGEGEEKK</sequence>
<dbReference type="SUPFAM" id="SSF47473">
    <property type="entry name" value="EF-hand"/>
    <property type="match status" value="1"/>
</dbReference>
<dbReference type="Proteomes" id="UP000275078">
    <property type="component" value="Unassembled WGS sequence"/>
</dbReference>
<feature type="domain" description="EF-hand" evidence="3">
    <location>
        <begin position="21"/>
        <end position="56"/>
    </location>
</feature>
<dbReference type="PROSITE" id="PS50222">
    <property type="entry name" value="EF_HAND_2"/>
    <property type="match status" value="2"/>
</dbReference>
<dbReference type="InterPro" id="IPR011992">
    <property type="entry name" value="EF-hand-dom_pair"/>
</dbReference>
<protein>
    <submittedName>
        <fullName evidence="4">EF-hand</fullName>
    </submittedName>
</protein>
<dbReference type="STRING" id="1160509.A0A3N4HLZ1"/>
<dbReference type="InterPro" id="IPR002048">
    <property type="entry name" value="EF_hand_dom"/>
</dbReference>
<dbReference type="SMART" id="SM00054">
    <property type="entry name" value="EFh"/>
    <property type="match status" value="2"/>
</dbReference>
<evidence type="ECO:0000313" key="5">
    <source>
        <dbReference type="Proteomes" id="UP000275078"/>
    </source>
</evidence>
<dbReference type="EMBL" id="ML119779">
    <property type="protein sequence ID" value="RPA74842.1"/>
    <property type="molecule type" value="Genomic_DNA"/>
</dbReference>
<organism evidence="4 5">
    <name type="scientific">Ascobolus immersus RN42</name>
    <dbReference type="NCBI Taxonomy" id="1160509"/>
    <lineage>
        <taxon>Eukaryota</taxon>
        <taxon>Fungi</taxon>
        <taxon>Dikarya</taxon>
        <taxon>Ascomycota</taxon>
        <taxon>Pezizomycotina</taxon>
        <taxon>Pezizomycetes</taxon>
        <taxon>Pezizales</taxon>
        <taxon>Ascobolaceae</taxon>
        <taxon>Ascobolus</taxon>
    </lineage>
</organism>
<dbReference type="AlphaFoldDB" id="A0A3N4HLZ1"/>
<keyword evidence="2" id="KW-0106">Calcium</keyword>
<reference evidence="4 5" key="1">
    <citation type="journal article" date="2018" name="Nat. Ecol. Evol.">
        <title>Pezizomycetes genomes reveal the molecular basis of ectomycorrhizal truffle lifestyle.</title>
        <authorList>
            <person name="Murat C."/>
            <person name="Payen T."/>
            <person name="Noel B."/>
            <person name="Kuo A."/>
            <person name="Morin E."/>
            <person name="Chen J."/>
            <person name="Kohler A."/>
            <person name="Krizsan K."/>
            <person name="Balestrini R."/>
            <person name="Da Silva C."/>
            <person name="Montanini B."/>
            <person name="Hainaut M."/>
            <person name="Levati E."/>
            <person name="Barry K.W."/>
            <person name="Belfiori B."/>
            <person name="Cichocki N."/>
            <person name="Clum A."/>
            <person name="Dockter R.B."/>
            <person name="Fauchery L."/>
            <person name="Guy J."/>
            <person name="Iotti M."/>
            <person name="Le Tacon F."/>
            <person name="Lindquist E.A."/>
            <person name="Lipzen A."/>
            <person name="Malagnac F."/>
            <person name="Mello A."/>
            <person name="Molinier V."/>
            <person name="Miyauchi S."/>
            <person name="Poulain J."/>
            <person name="Riccioni C."/>
            <person name="Rubini A."/>
            <person name="Sitrit Y."/>
            <person name="Splivallo R."/>
            <person name="Traeger S."/>
            <person name="Wang M."/>
            <person name="Zifcakova L."/>
            <person name="Wipf D."/>
            <person name="Zambonelli A."/>
            <person name="Paolocci F."/>
            <person name="Nowrousian M."/>
            <person name="Ottonello S."/>
            <person name="Baldrian P."/>
            <person name="Spatafora J.W."/>
            <person name="Henrissat B."/>
            <person name="Nagy L.G."/>
            <person name="Aury J.M."/>
            <person name="Wincker P."/>
            <person name="Grigoriev I.V."/>
            <person name="Bonfante P."/>
            <person name="Martin F.M."/>
        </authorList>
    </citation>
    <scope>NUCLEOTIDE SEQUENCE [LARGE SCALE GENOMIC DNA]</scope>
    <source>
        <strain evidence="4 5">RN42</strain>
    </source>
</reference>
<dbReference type="Pfam" id="PF13405">
    <property type="entry name" value="EF-hand_6"/>
    <property type="match status" value="1"/>
</dbReference>
<evidence type="ECO:0000256" key="1">
    <source>
        <dbReference type="ARBA" id="ARBA00022737"/>
    </source>
</evidence>
<keyword evidence="1" id="KW-0677">Repeat</keyword>
<accession>A0A3N4HLZ1</accession>
<dbReference type="FunFam" id="1.10.238.10:FF:000003">
    <property type="entry name" value="Calmodulin A"/>
    <property type="match status" value="1"/>
</dbReference>
<evidence type="ECO:0000313" key="4">
    <source>
        <dbReference type="EMBL" id="RPA74842.1"/>
    </source>
</evidence>
<dbReference type="PROSITE" id="PS00018">
    <property type="entry name" value="EF_HAND_1"/>
    <property type="match status" value="1"/>
</dbReference>
<proteinExistence type="predicted"/>
<keyword evidence="5" id="KW-1185">Reference proteome</keyword>
<dbReference type="InterPro" id="IPR018247">
    <property type="entry name" value="EF_Hand_1_Ca_BS"/>
</dbReference>
<evidence type="ECO:0000256" key="2">
    <source>
        <dbReference type="ARBA" id="ARBA00022837"/>
    </source>
</evidence>
<evidence type="ECO:0000259" key="3">
    <source>
        <dbReference type="PROSITE" id="PS50222"/>
    </source>
</evidence>